<gene>
    <name evidence="2" type="ORF">GCM10022271_19050</name>
</gene>
<comment type="caution">
    <text evidence="2">The sequence shown here is derived from an EMBL/GenBank/DDBJ whole genome shotgun (WGS) entry which is preliminary data.</text>
</comment>
<dbReference type="RefSeq" id="WP_344729863.1">
    <property type="nucleotide sequence ID" value="NZ_BAABBI010000002.1"/>
</dbReference>
<proteinExistence type="predicted"/>
<evidence type="ECO:0000313" key="2">
    <source>
        <dbReference type="EMBL" id="GAA3786681.1"/>
    </source>
</evidence>
<reference evidence="3" key="1">
    <citation type="journal article" date="2019" name="Int. J. Syst. Evol. Microbiol.">
        <title>The Global Catalogue of Microorganisms (GCM) 10K type strain sequencing project: providing services to taxonomists for standard genome sequencing and annotation.</title>
        <authorList>
            <consortium name="The Broad Institute Genomics Platform"/>
            <consortium name="The Broad Institute Genome Sequencing Center for Infectious Disease"/>
            <person name="Wu L."/>
            <person name="Ma J."/>
        </authorList>
    </citation>
    <scope>NUCLEOTIDE SEQUENCE [LARGE SCALE GENOMIC DNA]</scope>
    <source>
        <strain evidence="3">JCM 17525</strain>
    </source>
</reference>
<sequence>MKKIFILLVIVFTSSFVNAQDRMDRDEKIKTLKIAFITDALNLSKTEAQKFWPVYNKFDEENHALREASYKKRKAVDVTTMSESEASKLLDDMQNSYNKRHQLFSNYMKDIRSILPAKKVIMLKQAEDNFKRKMFEEFKKRRHDKNDKP</sequence>
<feature type="signal peptide" evidence="1">
    <location>
        <begin position="1"/>
        <end position="19"/>
    </location>
</feature>
<evidence type="ECO:0008006" key="4">
    <source>
        <dbReference type="Google" id="ProtNLM"/>
    </source>
</evidence>
<name>A0ABP7H6P2_9FLAO</name>
<keyword evidence="1" id="KW-0732">Signal</keyword>
<accession>A0ABP7H6P2</accession>
<evidence type="ECO:0000313" key="3">
    <source>
        <dbReference type="Proteomes" id="UP001501456"/>
    </source>
</evidence>
<dbReference type="EMBL" id="BAABBI010000002">
    <property type="protein sequence ID" value="GAA3786681.1"/>
    <property type="molecule type" value="Genomic_DNA"/>
</dbReference>
<keyword evidence="3" id="KW-1185">Reference proteome</keyword>
<organism evidence="2 3">
    <name type="scientific">Corallibacter vietnamensis</name>
    <dbReference type="NCBI Taxonomy" id="904130"/>
    <lineage>
        <taxon>Bacteria</taxon>
        <taxon>Pseudomonadati</taxon>
        <taxon>Bacteroidota</taxon>
        <taxon>Flavobacteriia</taxon>
        <taxon>Flavobacteriales</taxon>
        <taxon>Flavobacteriaceae</taxon>
        <taxon>Corallibacter</taxon>
    </lineage>
</organism>
<feature type="chain" id="PRO_5047127199" description="Sensor of ECF-type sigma factor" evidence="1">
    <location>
        <begin position="20"/>
        <end position="149"/>
    </location>
</feature>
<protein>
    <recommendedName>
        <fullName evidence="4">Sensor of ECF-type sigma factor</fullName>
    </recommendedName>
</protein>
<evidence type="ECO:0000256" key="1">
    <source>
        <dbReference type="SAM" id="SignalP"/>
    </source>
</evidence>
<dbReference type="Proteomes" id="UP001501456">
    <property type="component" value="Unassembled WGS sequence"/>
</dbReference>